<evidence type="ECO:0000313" key="1">
    <source>
        <dbReference type="EMBL" id="EFC42823.1"/>
    </source>
</evidence>
<accession>D2VKA0</accession>
<dbReference type="RefSeq" id="XP_002675567.1">
    <property type="nucleotide sequence ID" value="XM_002675521.1"/>
</dbReference>
<sequence>MINQSFIRLQQALINVTLKLAYVSLCLDNPLISITHCKTILSLSISYSNLNICPVQYTIIALSYAFEALTMTDQSEKVFQIVTPQQLQILVTHLQQSYSESEGLLYQQILLLNLSIVHLIQGNYEKSQQTLHHITQNIHQLPNQIKPYFLCVQLYLLLIEGKSQQAIQLISSIKIQ</sequence>
<keyword evidence="2" id="KW-1185">Reference proteome</keyword>
<dbReference type="GO" id="GO:0017148">
    <property type="term" value="P:negative regulation of translation"/>
    <property type="evidence" value="ECO:0007669"/>
    <property type="project" value="TreeGrafter"/>
</dbReference>
<dbReference type="PANTHER" id="PTHR12979">
    <property type="entry name" value="CCR4-NOT TRANSCRIPTION COMPLEX SUBUNIT 10"/>
    <property type="match status" value="1"/>
</dbReference>
<dbReference type="PANTHER" id="PTHR12979:SF5">
    <property type="entry name" value="CCR4-NOT TRANSCRIPTION COMPLEX SUBUNIT 10"/>
    <property type="match status" value="1"/>
</dbReference>
<organism evidence="2">
    <name type="scientific">Naegleria gruberi</name>
    <name type="common">Amoeba</name>
    <dbReference type="NCBI Taxonomy" id="5762"/>
    <lineage>
        <taxon>Eukaryota</taxon>
        <taxon>Discoba</taxon>
        <taxon>Heterolobosea</taxon>
        <taxon>Tetramitia</taxon>
        <taxon>Eutetramitia</taxon>
        <taxon>Vahlkampfiidae</taxon>
        <taxon>Naegleria</taxon>
    </lineage>
</organism>
<dbReference type="InterPro" id="IPR039740">
    <property type="entry name" value="CNOT10"/>
</dbReference>
<protein>
    <submittedName>
        <fullName evidence="1">Predicted protein</fullName>
    </submittedName>
</protein>
<proteinExistence type="predicted"/>
<dbReference type="GO" id="GO:0006402">
    <property type="term" value="P:mRNA catabolic process"/>
    <property type="evidence" value="ECO:0007669"/>
    <property type="project" value="TreeGrafter"/>
</dbReference>
<gene>
    <name evidence="1" type="ORF">NAEGRDRAFT_69320</name>
</gene>
<dbReference type="EMBL" id="GG738877">
    <property type="protein sequence ID" value="EFC42823.1"/>
    <property type="molecule type" value="Genomic_DNA"/>
</dbReference>
<dbReference type="InParanoid" id="D2VKA0"/>
<dbReference type="Proteomes" id="UP000006671">
    <property type="component" value="Unassembled WGS sequence"/>
</dbReference>
<evidence type="ECO:0000313" key="2">
    <source>
        <dbReference type="Proteomes" id="UP000006671"/>
    </source>
</evidence>
<dbReference type="KEGG" id="ngr:NAEGRDRAFT_69320"/>
<dbReference type="GO" id="GO:0030014">
    <property type="term" value="C:CCR4-NOT complex"/>
    <property type="evidence" value="ECO:0007669"/>
    <property type="project" value="InterPro"/>
</dbReference>
<dbReference type="AlphaFoldDB" id="D2VKA0"/>
<reference evidence="1 2" key="1">
    <citation type="journal article" date="2010" name="Cell">
        <title>The genome of Naegleria gruberi illuminates early eukaryotic versatility.</title>
        <authorList>
            <person name="Fritz-Laylin L.K."/>
            <person name="Prochnik S.E."/>
            <person name="Ginger M.L."/>
            <person name="Dacks J.B."/>
            <person name="Carpenter M.L."/>
            <person name="Field M.C."/>
            <person name="Kuo A."/>
            <person name="Paredez A."/>
            <person name="Chapman J."/>
            <person name="Pham J."/>
            <person name="Shu S."/>
            <person name="Neupane R."/>
            <person name="Cipriano M."/>
            <person name="Mancuso J."/>
            <person name="Tu H."/>
            <person name="Salamov A."/>
            <person name="Lindquist E."/>
            <person name="Shapiro H."/>
            <person name="Lucas S."/>
            <person name="Grigoriev I.V."/>
            <person name="Cande W.Z."/>
            <person name="Fulton C."/>
            <person name="Rokhsar D.S."/>
            <person name="Dawson S.C."/>
        </authorList>
    </citation>
    <scope>NUCLEOTIDE SEQUENCE [LARGE SCALE GENOMIC DNA]</scope>
    <source>
        <strain evidence="1 2">NEG-M</strain>
    </source>
</reference>
<dbReference type="VEuPathDB" id="AmoebaDB:NAEGRDRAFT_69320"/>
<name>D2VKA0_NAEGR</name>
<dbReference type="GeneID" id="8862905"/>